<dbReference type="AlphaFoldDB" id="W1YQ52"/>
<gene>
    <name evidence="6" type="ORF">Q604_UNBC01286G0001</name>
</gene>
<name>W1YQ52_9ZZZZ</name>
<protein>
    <recommendedName>
        <fullName evidence="2">beta-galactosidase</fullName>
        <ecNumber evidence="2">3.2.1.23</ecNumber>
    </recommendedName>
</protein>
<dbReference type="InterPro" id="IPR006101">
    <property type="entry name" value="Glyco_hydro_2"/>
</dbReference>
<evidence type="ECO:0000256" key="4">
    <source>
        <dbReference type="ARBA" id="ARBA00023295"/>
    </source>
</evidence>
<proteinExistence type="predicted"/>
<keyword evidence="3" id="KW-0378">Hydrolase</keyword>
<dbReference type="GO" id="GO:0009341">
    <property type="term" value="C:beta-galactosidase complex"/>
    <property type="evidence" value="ECO:0007669"/>
    <property type="project" value="TreeGrafter"/>
</dbReference>
<evidence type="ECO:0000256" key="3">
    <source>
        <dbReference type="ARBA" id="ARBA00022801"/>
    </source>
</evidence>
<feature type="non-terminal residue" evidence="6">
    <location>
        <position position="1"/>
    </location>
</feature>
<dbReference type="Gene3D" id="3.20.20.80">
    <property type="entry name" value="Glycosidases"/>
    <property type="match status" value="1"/>
</dbReference>
<dbReference type="InterPro" id="IPR050347">
    <property type="entry name" value="Bact_Beta-galactosidase"/>
</dbReference>
<organism evidence="6">
    <name type="scientific">human gut metagenome</name>
    <dbReference type="NCBI Taxonomy" id="408170"/>
    <lineage>
        <taxon>unclassified sequences</taxon>
        <taxon>metagenomes</taxon>
        <taxon>organismal metagenomes</taxon>
    </lineage>
</organism>
<evidence type="ECO:0000259" key="5">
    <source>
        <dbReference type="Pfam" id="PF02836"/>
    </source>
</evidence>
<evidence type="ECO:0000313" key="6">
    <source>
        <dbReference type="EMBL" id="ETJ44718.1"/>
    </source>
</evidence>
<dbReference type="InterPro" id="IPR006103">
    <property type="entry name" value="Glyco_hydro_2_cat"/>
</dbReference>
<evidence type="ECO:0000256" key="2">
    <source>
        <dbReference type="ARBA" id="ARBA00012756"/>
    </source>
</evidence>
<dbReference type="InterPro" id="IPR017853">
    <property type="entry name" value="GH"/>
</dbReference>
<dbReference type="EC" id="3.2.1.23" evidence="2"/>
<keyword evidence="4" id="KW-0326">Glycosidase</keyword>
<dbReference type="PANTHER" id="PTHR46323">
    <property type="entry name" value="BETA-GALACTOSIDASE"/>
    <property type="match status" value="1"/>
</dbReference>
<feature type="non-terminal residue" evidence="6">
    <location>
        <position position="99"/>
    </location>
</feature>
<dbReference type="Pfam" id="PF02836">
    <property type="entry name" value="Glyco_hydro_2_C"/>
    <property type="match status" value="1"/>
</dbReference>
<dbReference type="PROSITE" id="PS00719">
    <property type="entry name" value="GLYCOSYL_HYDROL_F2_1"/>
    <property type="match status" value="1"/>
</dbReference>
<accession>W1YQ52</accession>
<dbReference type="EMBL" id="AZMM01001286">
    <property type="protein sequence ID" value="ETJ44718.1"/>
    <property type="molecule type" value="Genomic_DNA"/>
</dbReference>
<dbReference type="GO" id="GO:0004565">
    <property type="term" value="F:beta-galactosidase activity"/>
    <property type="evidence" value="ECO:0007669"/>
    <property type="project" value="UniProtKB-EC"/>
</dbReference>
<dbReference type="PANTHER" id="PTHR46323:SF2">
    <property type="entry name" value="BETA-GALACTOSIDASE"/>
    <property type="match status" value="1"/>
</dbReference>
<dbReference type="PRINTS" id="PR00132">
    <property type="entry name" value="GLHYDRLASE2"/>
</dbReference>
<feature type="domain" description="Glycoside hydrolase family 2 catalytic" evidence="5">
    <location>
        <begin position="1"/>
        <end position="99"/>
    </location>
</feature>
<dbReference type="GO" id="GO:0005990">
    <property type="term" value="P:lactose catabolic process"/>
    <property type="evidence" value="ECO:0007669"/>
    <property type="project" value="TreeGrafter"/>
</dbReference>
<sequence>QGRVMTRERTEADLIALKRANVNAIRTSHYPNNSFLYELCDRYGFYVIDETNLETHSMWDQILQGQLELADSIPGDQPQWLEAVLDRARSMYERDKNHP</sequence>
<comment type="caution">
    <text evidence="6">The sequence shown here is derived from an EMBL/GenBank/DDBJ whole genome shotgun (WGS) entry which is preliminary data.</text>
</comment>
<comment type="catalytic activity">
    <reaction evidence="1">
        <text>Hydrolysis of terminal non-reducing beta-D-galactose residues in beta-D-galactosides.</text>
        <dbReference type="EC" id="3.2.1.23"/>
    </reaction>
</comment>
<evidence type="ECO:0000256" key="1">
    <source>
        <dbReference type="ARBA" id="ARBA00001412"/>
    </source>
</evidence>
<dbReference type="SUPFAM" id="SSF51445">
    <property type="entry name" value="(Trans)glycosidases"/>
    <property type="match status" value="1"/>
</dbReference>
<dbReference type="InterPro" id="IPR023230">
    <property type="entry name" value="Glyco_hydro_2_CS"/>
</dbReference>
<reference evidence="6" key="1">
    <citation type="submission" date="2013-12" db="EMBL/GenBank/DDBJ databases">
        <title>A Varibaculum cambriense genome reconstructed from a premature infant gut community with otherwise low bacterial novelty that shifts toward anaerobic metabolism during the third week of life.</title>
        <authorList>
            <person name="Brown C.T."/>
            <person name="Sharon I."/>
            <person name="Thomas B.C."/>
            <person name="Castelle C.J."/>
            <person name="Morowitz M.J."/>
            <person name="Banfield J.F."/>
        </authorList>
    </citation>
    <scope>NUCLEOTIDE SEQUENCE</scope>
</reference>